<dbReference type="GO" id="GO:0035269">
    <property type="term" value="P:protein O-linked glycosylation via mannose"/>
    <property type="evidence" value="ECO:0007669"/>
    <property type="project" value="TreeGrafter"/>
</dbReference>
<dbReference type="STRING" id="572478.Vdis_0006"/>
<dbReference type="AlphaFoldDB" id="E1QRP6"/>
<evidence type="ECO:0000256" key="4">
    <source>
        <dbReference type="SAM" id="Phobius"/>
    </source>
</evidence>
<dbReference type="PANTHER" id="PTHR43398:SF1">
    <property type="entry name" value="DOLICHOL-PHOSPHATE MANNOSYLTRANSFERASE SUBUNIT 1"/>
    <property type="match status" value="1"/>
</dbReference>
<evidence type="ECO:0000313" key="7">
    <source>
        <dbReference type="Proteomes" id="UP000006681"/>
    </source>
</evidence>
<dbReference type="CAZy" id="GT2">
    <property type="family name" value="Glycosyltransferase Family 2"/>
</dbReference>
<dbReference type="Gene3D" id="3.90.550.10">
    <property type="entry name" value="Spore Coat Polysaccharide Biosynthesis Protein SpsA, Chain A"/>
    <property type="match status" value="1"/>
</dbReference>
<evidence type="ECO:0000256" key="2">
    <source>
        <dbReference type="ARBA" id="ARBA00022676"/>
    </source>
</evidence>
<sequence>MPNQLFSVKVMLISLVPAYYQVDACIVLPTINEADNLRILLPMLRNYLADYDWFIVVVDDGSTDGTQDVVMEFARVTNRAELIERGAKLGLGSAIKTGMRACLDKGANSIVVMDADLQHPPDVVPNLVKAVLVNGVDLAIASRYVKGGGIVGWSFKRLAISKGATYMARLLMPWTRSIKDPISGFFAVNAGKLRGVIDMLSDSSGYKLILELLTLFHVKYGNSLRVVEVPYIFRNRAYGVSKLGTHELINYALLVLKLSNYSVPKYLVSLLIGSIIGYFLFNLSSSLNPIAGNLISIELSLITVITIYQLLMGMKPQLQYYIKYHLIKYVAVAVKLLLYMASTPVVIALIISGVIQLLMTLGIITVNPTAVHVL</sequence>
<dbReference type="GO" id="GO:0004582">
    <property type="term" value="F:dolichyl-phosphate beta-D-mannosyltransferase activity"/>
    <property type="evidence" value="ECO:0007669"/>
    <property type="project" value="UniProtKB-EC"/>
</dbReference>
<evidence type="ECO:0000256" key="1">
    <source>
        <dbReference type="ARBA" id="ARBA00006739"/>
    </source>
</evidence>
<keyword evidence="4" id="KW-0812">Transmembrane</keyword>
<feature type="domain" description="Glycosyltransferase 2-like" evidence="5">
    <location>
        <begin position="25"/>
        <end position="187"/>
    </location>
</feature>
<proteinExistence type="inferred from homology"/>
<dbReference type="KEGG" id="vdi:Vdis_0006"/>
<evidence type="ECO:0000256" key="3">
    <source>
        <dbReference type="ARBA" id="ARBA00022679"/>
    </source>
</evidence>
<dbReference type="PANTHER" id="PTHR43398">
    <property type="entry name" value="DOLICHOL-PHOSPHATE MANNOSYLTRANSFERASE SUBUNIT 1"/>
    <property type="match status" value="1"/>
</dbReference>
<gene>
    <name evidence="6" type="ordered locus">Vdis_0006</name>
</gene>
<comment type="similarity">
    <text evidence="1">Belongs to the glycosyltransferase 2 family.</text>
</comment>
<dbReference type="InterPro" id="IPR029044">
    <property type="entry name" value="Nucleotide-diphossugar_trans"/>
</dbReference>
<dbReference type="InterPro" id="IPR039528">
    <property type="entry name" value="DPM1-like"/>
</dbReference>
<dbReference type="CDD" id="cd06442">
    <property type="entry name" value="DPM1_like"/>
    <property type="match status" value="1"/>
</dbReference>
<dbReference type="GO" id="GO:0006506">
    <property type="term" value="P:GPI anchor biosynthetic process"/>
    <property type="evidence" value="ECO:0007669"/>
    <property type="project" value="TreeGrafter"/>
</dbReference>
<name>E1QRP6_VULDI</name>
<keyword evidence="2 6" id="KW-0328">Glycosyltransferase</keyword>
<dbReference type="EMBL" id="CP002100">
    <property type="protein sequence ID" value="ADN49421.1"/>
    <property type="molecule type" value="Genomic_DNA"/>
</dbReference>
<protein>
    <submittedName>
        <fullName evidence="6">Dolichyl-phosphate beta-D-mannosyltransferase</fullName>
        <ecNumber evidence="6">2.4.1.83</ecNumber>
    </submittedName>
</protein>
<dbReference type="eggNOG" id="arCOG00895">
    <property type="taxonomic scope" value="Archaea"/>
</dbReference>
<dbReference type="HOGENOM" id="CLU_039727_0_0_2"/>
<feature type="transmembrane region" description="Helical" evidence="4">
    <location>
        <begin position="332"/>
        <end position="359"/>
    </location>
</feature>
<dbReference type="EC" id="2.4.1.83" evidence="6"/>
<keyword evidence="7" id="KW-1185">Reference proteome</keyword>
<dbReference type="InterPro" id="IPR001173">
    <property type="entry name" value="Glyco_trans_2-like"/>
</dbReference>
<accession>E1QRP6</accession>
<feature type="transmembrane region" description="Helical" evidence="4">
    <location>
        <begin position="266"/>
        <end position="284"/>
    </location>
</feature>
<evidence type="ECO:0000313" key="6">
    <source>
        <dbReference type="EMBL" id="ADN49421.1"/>
    </source>
</evidence>
<dbReference type="GO" id="GO:0006488">
    <property type="term" value="P:dolichol-linked oligosaccharide biosynthetic process"/>
    <property type="evidence" value="ECO:0007669"/>
    <property type="project" value="TreeGrafter"/>
</dbReference>
<organism evidence="6 7">
    <name type="scientific">Vulcanisaeta distributa (strain DSM 14429 / JCM 11212 / NBRC 100878 / IC-017)</name>
    <dbReference type="NCBI Taxonomy" id="572478"/>
    <lineage>
        <taxon>Archaea</taxon>
        <taxon>Thermoproteota</taxon>
        <taxon>Thermoprotei</taxon>
        <taxon>Thermoproteales</taxon>
        <taxon>Thermoproteaceae</taxon>
        <taxon>Vulcanisaeta</taxon>
    </lineage>
</organism>
<evidence type="ECO:0000259" key="5">
    <source>
        <dbReference type="Pfam" id="PF00535"/>
    </source>
</evidence>
<dbReference type="Pfam" id="PF00535">
    <property type="entry name" value="Glycos_transf_2"/>
    <property type="match status" value="1"/>
</dbReference>
<feature type="transmembrane region" description="Helical" evidence="4">
    <location>
        <begin position="290"/>
        <end position="311"/>
    </location>
</feature>
<dbReference type="Proteomes" id="UP000006681">
    <property type="component" value="Chromosome"/>
</dbReference>
<dbReference type="SUPFAM" id="SSF53448">
    <property type="entry name" value="Nucleotide-diphospho-sugar transferases"/>
    <property type="match status" value="1"/>
</dbReference>
<reference evidence="6 7" key="1">
    <citation type="journal article" date="2010" name="Stand. Genomic Sci.">
        <title>Complete genome sequence of Vulcanisaeta distributa type strain (IC-017).</title>
        <authorList>
            <person name="Mavromatis K."/>
            <person name="Sikorski J."/>
            <person name="Pabst E."/>
            <person name="Teshima H."/>
            <person name="Lapidus A."/>
            <person name="Lucas S."/>
            <person name="Nolan M."/>
            <person name="Glavina Del Rio T."/>
            <person name="Cheng J.F."/>
            <person name="Bruce D."/>
            <person name="Goodwin L."/>
            <person name="Pitluck S."/>
            <person name="Liolios K."/>
            <person name="Ivanova N."/>
            <person name="Mikhailova N."/>
            <person name="Pati A."/>
            <person name="Chen A."/>
            <person name="Palaniappan K."/>
            <person name="Land M."/>
            <person name="Hauser L."/>
            <person name="Chang Y.J."/>
            <person name="Jeffries C.D."/>
            <person name="Rohde M."/>
            <person name="Spring S."/>
            <person name="Goker M."/>
            <person name="Wirth R."/>
            <person name="Woyke T."/>
            <person name="Bristow J."/>
            <person name="Eisen J.A."/>
            <person name="Markowitz V."/>
            <person name="Hugenholtz P."/>
            <person name="Klenk H.P."/>
            <person name="Kyrpides N.C."/>
        </authorList>
    </citation>
    <scope>NUCLEOTIDE SEQUENCE [LARGE SCALE GENOMIC DNA]</scope>
    <source>
        <strain evidence="7">DSM 14429 / JCM 11212 / NBRC 100878 / IC-017</strain>
    </source>
</reference>
<reference evidence="7" key="2">
    <citation type="journal article" date="2010" name="Stand. Genomic Sci.">
        <title>Complete genome sequence of Vulcanisaeta distributa type strain (IC-017T).</title>
        <authorList>
            <person name="Mavromatis K."/>
            <person name="Sikorski J."/>
            <person name="Pabst E."/>
            <person name="Teshima H."/>
            <person name="Lapidus A."/>
            <person name="Lucas S."/>
            <person name="Nolan M."/>
            <person name="Glavina Del Rio T."/>
            <person name="Cheng J."/>
            <person name="Bruce D."/>
            <person name="Goodwin L."/>
            <person name="Pitluck S."/>
            <person name="Liolios K."/>
            <person name="Ivanova N."/>
            <person name="Mikhailova N."/>
            <person name="Pati A."/>
            <person name="Chen A."/>
            <person name="Palaniappan K."/>
            <person name="Land M."/>
            <person name="Hauser L."/>
            <person name="Chang Y."/>
            <person name="Jeffries C."/>
            <person name="Rohde M."/>
            <person name="Spring S."/>
            <person name="Goker M."/>
            <person name="Wirth R."/>
            <person name="Woyke T."/>
            <person name="Bristow J."/>
            <person name="Eisen J."/>
            <person name="Markowitz V."/>
            <person name="Hugenholtz P."/>
            <person name="Klenk H."/>
            <person name="Kyrpides N."/>
        </authorList>
    </citation>
    <scope>NUCLEOTIDE SEQUENCE [LARGE SCALE GENOMIC DNA]</scope>
    <source>
        <strain evidence="7">DSM 14429 / JCM 11212 / NBRC 100878 / IC-017</strain>
    </source>
</reference>
<dbReference type="GO" id="GO:0016020">
    <property type="term" value="C:membrane"/>
    <property type="evidence" value="ECO:0007669"/>
    <property type="project" value="GOC"/>
</dbReference>
<keyword evidence="4" id="KW-1133">Transmembrane helix</keyword>
<keyword evidence="3 6" id="KW-0808">Transferase</keyword>
<keyword evidence="4" id="KW-0472">Membrane</keyword>